<dbReference type="RefSeq" id="WP_229113087.1">
    <property type="nucleotide sequence ID" value="NZ_CP064787.1"/>
</dbReference>
<protein>
    <submittedName>
        <fullName evidence="1">Putative P-loop ATPase/GTPase</fullName>
    </submittedName>
</protein>
<organism evidence="1 2">
    <name type="scientific">Halapricum desulfuricans</name>
    <dbReference type="NCBI Taxonomy" id="2841257"/>
    <lineage>
        <taxon>Archaea</taxon>
        <taxon>Methanobacteriati</taxon>
        <taxon>Methanobacteriota</taxon>
        <taxon>Stenosarchaea group</taxon>
        <taxon>Halobacteria</taxon>
        <taxon>Halobacteriales</taxon>
        <taxon>Haloarculaceae</taxon>
        <taxon>Halapricum</taxon>
    </lineage>
</organism>
<accession>A0A897N1L0</accession>
<dbReference type="EMBL" id="CP064787">
    <property type="protein sequence ID" value="QSG06564.1"/>
    <property type="molecule type" value="Genomic_DNA"/>
</dbReference>
<dbReference type="Proteomes" id="UP000663525">
    <property type="component" value="Chromosome"/>
</dbReference>
<proteinExistence type="predicted"/>
<gene>
    <name evidence="1" type="ORF">HSR121_2234</name>
</gene>
<evidence type="ECO:0000313" key="1">
    <source>
        <dbReference type="EMBL" id="QSG06564.1"/>
    </source>
</evidence>
<name>A0A897N1L0_9EURY</name>
<sequence>MNLLVAGSEQLDAGKTTFSVGLVKRTGAVGYKPRAGNDFWYSHDDVRTAAEDGVLYGKDARRLAAAGPDGVEPTDINAVHRLWRPLPGGVGGVLEQDGREFLLDRAGGTYVANGTTTLPAFVRESFPIESAIRVESLAEFNDVMAGRHGRVQDDLLAEVEAQPLSVVESYGAIARPLSELDHDAVAVVEPRRVRVYDGRRYDKGCSIAGGSPGPDRGTLEERVADVTDLIDPVETVEIPPLPESDRHDPAAIADAYESAYDAMLSAAGT</sequence>
<dbReference type="GeneID" id="68855799"/>
<dbReference type="AlphaFoldDB" id="A0A897N1L0"/>
<reference evidence="1" key="1">
    <citation type="submission" date="2020-11" db="EMBL/GenBank/DDBJ databases">
        <title>Carbohydrate-dependent, anaerobic sulfur respiration: A novel catabolism in halophilic archaea.</title>
        <authorList>
            <person name="Sorokin D.Y."/>
            <person name="Messina E."/>
            <person name="Smedile F."/>
            <person name="La Cono V."/>
            <person name="Hallsworth J.E."/>
            <person name="Yakimov M.M."/>
        </authorList>
    </citation>
    <scope>NUCLEOTIDE SEQUENCE</scope>
    <source>
        <strain evidence="1">HSR12-1</strain>
    </source>
</reference>
<evidence type="ECO:0000313" key="2">
    <source>
        <dbReference type="Proteomes" id="UP000663525"/>
    </source>
</evidence>